<feature type="compositionally biased region" description="Basic and acidic residues" evidence="1">
    <location>
        <begin position="437"/>
        <end position="447"/>
    </location>
</feature>
<dbReference type="CDD" id="cd18186">
    <property type="entry name" value="BTB_POZ_ZBTB_KLHL-like"/>
    <property type="match status" value="1"/>
</dbReference>
<feature type="region of interest" description="Disordered" evidence="1">
    <location>
        <begin position="407"/>
        <end position="672"/>
    </location>
</feature>
<dbReference type="InterPro" id="IPR000210">
    <property type="entry name" value="BTB/POZ_dom"/>
</dbReference>
<dbReference type="EMBL" id="CAJNOJ010000172">
    <property type="protein sequence ID" value="CAF1240115.1"/>
    <property type="molecule type" value="Genomic_DNA"/>
</dbReference>
<proteinExistence type="predicted"/>
<feature type="region of interest" description="Disordered" evidence="1">
    <location>
        <begin position="127"/>
        <end position="152"/>
    </location>
</feature>
<accession>A0A814Z9R1</accession>
<organism evidence="3 4">
    <name type="scientific">Adineta ricciae</name>
    <name type="common">Rotifer</name>
    <dbReference type="NCBI Taxonomy" id="249248"/>
    <lineage>
        <taxon>Eukaryota</taxon>
        <taxon>Metazoa</taxon>
        <taxon>Spiralia</taxon>
        <taxon>Gnathifera</taxon>
        <taxon>Rotifera</taxon>
        <taxon>Eurotatoria</taxon>
        <taxon>Bdelloidea</taxon>
        <taxon>Adinetida</taxon>
        <taxon>Adinetidae</taxon>
        <taxon>Adineta</taxon>
    </lineage>
</organism>
<feature type="domain" description="BTB" evidence="2">
    <location>
        <begin position="210"/>
        <end position="282"/>
    </location>
</feature>
<gene>
    <name evidence="3" type="ORF">EDS130_LOCUS27414</name>
</gene>
<evidence type="ECO:0000313" key="3">
    <source>
        <dbReference type="EMBL" id="CAF1240115.1"/>
    </source>
</evidence>
<comment type="caution">
    <text evidence="3">The sequence shown here is derived from an EMBL/GenBank/DDBJ whole genome shotgun (WGS) entry which is preliminary data.</text>
</comment>
<dbReference type="SMART" id="SM00225">
    <property type="entry name" value="BTB"/>
    <property type="match status" value="1"/>
</dbReference>
<evidence type="ECO:0000313" key="4">
    <source>
        <dbReference type="Proteomes" id="UP000663852"/>
    </source>
</evidence>
<dbReference type="PANTHER" id="PTHR24413">
    <property type="entry name" value="SPECKLE-TYPE POZ PROTEIN"/>
    <property type="match status" value="1"/>
</dbReference>
<feature type="compositionally biased region" description="Basic and acidic residues" evidence="1">
    <location>
        <begin position="510"/>
        <end position="522"/>
    </location>
</feature>
<dbReference type="InterPro" id="IPR011333">
    <property type="entry name" value="SKP1/BTB/POZ_sf"/>
</dbReference>
<evidence type="ECO:0000256" key="1">
    <source>
        <dbReference type="SAM" id="MobiDB-lite"/>
    </source>
</evidence>
<dbReference type="SUPFAM" id="SSF54695">
    <property type="entry name" value="POZ domain"/>
    <property type="match status" value="1"/>
</dbReference>
<feature type="compositionally biased region" description="Basic and acidic residues" evidence="1">
    <location>
        <begin position="657"/>
        <end position="672"/>
    </location>
</feature>
<feature type="compositionally biased region" description="Pro residues" evidence="1">
    <location>
        <begin position="591"/>
        <end position="604"/>
    </location>
</feature>
<dbReference type="OrthoDB" id="6359816at2759"/>
<dbReference type="Pfam" id="PF00651">
    <property type="entry name" value="BTB"/>
    <property type="match status" value="1"/>
</dbReference>
<sequence length="672" mass="75753">MYLSLQTVCGCHGYLLFESIHCDRCRSLIPHQISDESLTEPSSSNNASNGIHMKSLQSSKHASEILTHYQRQQGKITTGRVRFRALCPFCNSGTYVLRYYCRRERIYYHLRVQNFGENEQSTYRSISESQNAHNRHHLKHGRKASSMGESADDSYSLTGSLYHQPPSTILYDQSGIPNAKDIQMDNEKSLYALNDLEGDLFSVLRNGLFYDTIIQCQDNVKLQVHRCILGGRSPWFRHLLGEYHDSDSQDDYVLQISIDDVQSDVMNEILNFIYTNRCLISLKNASDLLVAAKRFEIEKLRKQVSDFLLTRLTIENAIELLISAHESGSDSLKNACIRLINRNAEKIKRTEKWRTFKAEYVDLVPELYESRIERLVPVSTAFLPDVFSGPAVPSESLQTLTKLYENPVKRRHASPTVRTMPTSRKHSASRSPTPTADMHHQSQEHESITIGTSGSFVQHTERTLPSVTDRNSPARKTVVSKTKRRPAPTPAAPAQMRTFHPSVKPNSDADLQRRSIHQHEKSTTGSTNTPKQQPPTIAASQKTPQTTTTTAQQKAPPSTQQKAQPLPSSQKHPPPTQQKAAPIARQKSIPPTQPPPPPSLPPQLPHKSPSLLIQRSPSLTSEKPLPSTIPAKMSRGVSPRYIIEIRESPTLSDPGEEERIQLTRERSEESIY</sequence>
<evidence type="ECO:0000259" key="2">
    <source>
        <dbReference type="PROSITE" id="PS50097"/>
    </source>
</evidence>
<dbReference type="Gene3D" id="1.25.40.420">
    <property type="match status" value="1"/>
</dbReference>
<feature type="compositionally biased region" description="Polar residues" evidence="1">
    <location>
        <begin position="523"/>
        <end position="535"/>
    </location>
</feature>
<dbReference type="Gene3D" id="3.30.710.10">
    <property type="entry name" value="Potassium Channel Kv1.1, Chain A"/>
    <property type="match status" value="1"/>
</dbReference>
<feature type="compositionally biased region" description="Polar residues" evidence="1">
    <location>
        <begin position="449"/>
        <end position="471"/>
    </location>
</feature>
<name>A0A814Z9R1_ADIRI</name>
<dbReference type="Proteomes" id="UP000663852">
    <property type="component" value="Unassembled WGS sequence"/>
</dbReference>
<protein>
    <recommendedName>
        <fullName evidence="2">BTB domain-containing protein</fullName>
    </recommendedName>
</protein>
<feature type="compositionally biased region" description="Low complexity" evidence="1">
    <location>
        <begin position="538"/>
        <end position="565"/>
    </location>
</feature>
<dbReference type="PROSITE" id="PS50097">
    <property type="entry name" value="BTB"/>
    <property type="match status" value="1"/>
</dbReference>
<reference evidence="3" key="1">
    <citation type="submission" date="2021-02" db="EMBL/GenBank/DDBJ databases">
        <authorList>
            <person name="Nowell W R."/>
        </authorList>
    </citation>
    <scope>NUCLEOTIDE SEQUENCE</scope>
</reference>
<feature type="compositionally biased region" description="Basic residues" evidence="1">
    <location>
        <begin position="133"/>
        <end position="143"/>
    </location>
</feature>
<dbReference type="AlphaFoldDB" id="A0A814Z9R1"/>